<reference evidence="1 2" key="1">
    <citation type="submission" date="2016-10" db="EMBL/GenBank/DDBJ databases">
        <authorList>
            <person name="de Groot N.N."/>
        </authorList>
    </citation>
    <scope>NUCLEOTIDE SEQUENCE [LARGE SCALE GENOMIC DNA]</scope>
    <source>
        <strain evidence="1 2">CECT 7543</strain>
    </source>
</reference>
<dbReference type="AlphaFoldDB" id="A0A1H0GJ73"/>
<dbReference type="EMBL" id="LT629705">
    <property type="protein sequence ID" value="SDO06918.1"/>
    <property type="molecule type" value="Genomic_DNA"/>
</dbReference>
<accession>A0A1H0GJ73</accession>
<dbReference type="Proteomes" id="UP000198827">
    <property type="component" value="Chromosome I"/>
</dbReference>
<name>A0A1H0GJ73_9PSED</name>
<evidence type="ECO:0000313" key="1">
    <source>
        <dbReference type="EMBL" id="SDO06918.1"/>
    </source>
</evidence>
<evidence type="ECO:0000313" key="2">
    <source>
        <dbReference type="Proteomes" id="UP000198827"/>
    </source>
</evidence>
<organism evidence="1 2">
    <name type="scientific">Pseudomonas arsenicoxydans</name>
    <dbReference type="NCBI Taxonomy" id="702115"/>
    <lineage>
        <taxon>Bacteria</taxon>
        <taxon>Pseudomonadati</taxon>
        <taxon>Pseudomonadota</taxon>
        <taxon>Gammaproteobacteria</taxon>
        <taxon>Pseudomonadales</taxon>
        <taxon>Pseudomonadaceae</taxon>
        <taxon>Pseudomonas</taxon>
    </lineage>
</organism>
<sequence length="33" mass="3557">MWSLQASDIRVGGLFYCGRRKISVGASLLAMAV</sequence>
<gene>
    <name evidence="1" type="ORF">SAMN04489798_1917</name>
</gene>
<proteinExistence type="predicted"/>
<protein>
    <submittedName>
        <fullName evidence="1">Uncharacterized protein</fullName>
    </submittedName>
</protein>